<evidence type="ECO:0000256" key="2">
    <source>
        <dbReference type="ARBA" id="ARBA00022884"/>
    </source>
</evidence>
<dbReference type="OrthoDB" id="19141at2759"/>
<dbReference type="InterPro" id="IPR002547">
    <property type="entry name" value="tRNA-bd_dom"/>
</dbReference>
<reference evidence="5 6" key="1">
    <citation type="submission" date="2018-12" db="EMBL/GenBank/DDBJ databases">
        <authorList>
            <person name="Tiukova I."/>
            <person name="Dainat J."/>
        </authorList>
    </citation>
    <scope>NUCLEOTIDE SEQUENCE [LARGE SCALE GENOMIC DNA]</scope>
</reference>
<feature type="domain" description="TRNA-binding" evidence="4">
    <location>
        <begin position="1"/>
        <end position="49"/>
    </location>
</feature>
<dbReference type="Pfam" id="PF01588">
    <property type="entry name" value="tRNA_bind"/>
    <property type="match status" value="1"/>
</dbReference>
<gene>
    <name evidence="5" type="ORF">BRENAR_LOCUS4039</name>
</gene>
<dbReference type="PANTHER" id="PTHR11586:SF37">
    <property type="entry name" value="TRNA-BINDING DOMAIN-CONTAINING PROTEIN"/>
    <property type="match status" value="1"/>
</dbReference>
<dbReference type="InterPro" id="IPR051270">
    <property type="entry name" value="Tyrosine-tRNA_ligase_regulator"/>
</dbReference>
<dbReference type="AlphaFoldDB" id="A0A448YR38"/>
<dbReference type="STRING" id="13370.A0A448YR38"/>
<dbReference type="GO" id="GO:0000049">
    <property type="term" value="F:tRNA binding"/>
    <property type="evidence" value="ECO:0007669"/>
    <property type="project" value="UniProtKB-UniRule"/>
</dbReference>
<sequence length="116" mass="12917">MNLKPSKMRGIKSEAMLLAAERESEQAESGFEVEVVRPPREGEAGQQVEFKGYERGGEDTTKRLKKKDWEEIAELLRTNEAGEVCFKEAESTLGLTSPGGIRVTCQVKTLTNSKVR</sequence>
<proteinExistence type="predicted"/>
<evidence type="ECO:0000256" key="3">
    <source>
        <dbReference type="PROSITE-ProRule" id="PRU00209"/>
    </source>
</evidence>
<evidence type="ECO:0000259" key="4">
    <source>
        <dbReference type="PROSITE" id="PS50886"/>
    </source>
</evidence>
<dbReference type="PANTHER" id="PTHR11586">
    <property type="entry name" value="TRNA-AMINOACYLATION COFACTOR ARC1 FAMILY MEMBER"/>
    <property type="match status" value="1"/>
</dbReference>
<dbReference type="EMBL" id="CAACVR010000044">
    <property type="protein sequence ID" value="VEU23308.1"/>
    <property type="molecule type" value="Genomic_DNA"/>
</dbReference>
<dbReference type="SUPFAM" id="SSF50249">
    <property type="entry name" value="Nucleic acid-binding proteins"/>
    <property type="match status" value="1"/>
</dbReference>
<dbReference type="PROSITE" id="PS50886">
    <property type="entry name" value="TRBD"/>
    <property type="match status" value="1"/>
</dbReference>
<dbReference type="Proteomes" id="UP000290900">
    <property type="component" value="Unassembled WGS sequence"/>
</dbReference>
<keyword evidence="1 3" id="KW-0820">tRNA-binding</keyword>
<organism evidence="5 6">
    <name type="scientific">Brettanomyces naardenensis</name>
    <name type="common">Yeast</name>
    <dbReference type="NCBI Taxonomy" id="13370"/>
    <lineage>
        <taxon>Eukaryota</taxon>
        <taxon>Fungi</taxon>
        <taxon>Dikarya</taxon>
        <taxon>Ascomycota</taxon>
        <taxon>Saccharomycotina</taxon>
        <taxon>Pichiomycetes</taxon>
        <taxon>Pichiales</taxon>
        <taxon>Pichiaceae</taxon>
        <taxon>Brettanomyces</taxon>
    </lineage>
</organism>
<dbReference type="InterPro" id="IPR012340">
    <property type="entry name" value="NA-bd_OB-fold"/>
</dbReference>
<dbReference type="InParanoid" id="A0A448YR38"/>
<accession>A0A448YR38</accession>
<protein>
    <submittedName>
        <fullName evidence="5">DEKNAAC104435</fullName>
    </submittedName>
</protein>
<evidence type="ECO:0000313" key="6">
    <source>
        <dbReference type="Proteomes" id="UP000290900"/>
    </source>
</evidence>
<evidence type="ECO:0000256" key="1">
    <source>
        <dbReference type="ARBA" id="ARBA00022555"/>
    </source>
</evidence>
<name>A0A448YR38_BRENA</name>
<keyword evidence="6" id="KW-1185">Reference proteome</keyword>
<dbReference type="Gene3D" id="2.40.50.140">
    <property type="entry name" value="Nucleic acid-binding proteins"/>
    <property type="match status" value="1"/>
</dbReference>
<keyword evidence="2 3" id="KW-0694">RNA-binding</keyword>
<evidence type="ECO:0000313" key="5">
    <source>
        <dbReference type="EMBL" id="VEU23308.1"/>
    </source>
</evidence>